<feature type="active site" description="Proton acceptor" evidence="1">
    <location>
        <position position="138"/>
    </location>
</feature>
<name>A0A368VMH3_9BACL</name>
<dbReference type="GO" id="GO:0016746">
    <property type="term" value="F:acyltransferase activity"/>
    <property type="evidence" value="ECO:0007669"/>
    <property type="project" value="UniProtKB-KW"/>
</dbReference>
<evidence type="ECO:0000259" key="3">
    <source>
        <dbReference type="Pfam" id="PF17836"/>
    </source>
</evidence>
<reference evidence="4 5" key="1">
    <citation type="submission" date="2018-07" db="EMBL/GenBank/DDBJ databases">
        <title>Genomic Encyclopedia of Type Strains, Phase III (KMG-III): the genomes of soil and plant-associated and newly described type strains.</title>
        <authorList>
            <person name="Whitman W."/>
        </authorList>
    </citation>
    <scope>NUCLEOTIDE SEQUENCE [LARGE SCALE GENOMIC DNA]</scope>
    <source>
        <strain evidence="4 5">CECT 7506</strain>
    </source>
</reference>
<feature type="domain" description="PglD N-terminal" evidence="3">
    <location>
        <begin position="3"/>
        <end position="79"/>
    </location>
</feature>
<feature type="binding site" evidence="2">
    <location>
        <position position="69"/>
    </location>
    <ligand>
        <name>substrate</name>
    </ligand>
</feature>
<dbReference type="OrthoDB" id="9794407at2"/>
<evidence type="ECO:0000313" key="5">
    <source>
        <dbReference type="Proteomes" id="UP000252415"/>
    </source>
</evidence>
<gene>
    <name evidence="4" type="ORF">DFP97_115161</name>
</gene>
<dbReference type="PANTHER" id="PTHR43300:SF7">
    <property type="entry name" value="UDP-N-ACETYLBACILLOSAMINE N-ACETYLTRANSFERASE"/>
    <property type="match status" value="1"/>
</dbReference>
<dbReference type="Proteomes" id="UP000252415">
    <property type="component" value="Unassembled WGS sequence"/>
</dbReference>
<dbReference type="EMBL" id="QPJD01000015">
    <property type="protein sequence ID" value="RCW42728.1"/>
    <property type="molecule type" value="Genomic_DNA"/>
</dbReference>
<dbReference type="CDD" id="cd03360">
    <property type="entry name" value="LbH_AT_putative"/>
    <property type="match status" value="1"/>
</dbReference>
<dbReference type="SUPFAM" id="SSF51161">
    <property type="entry name" value="Trimeric LpxA-like enzymes"/>
    <property type="match status" value="1"/>
</dbReference>
<dbReference type="NCBIfam" id="TIGR03570">
    <property type="entry name" value="NeuD_NnaD"/>
    <property type="match status" value="1"/>
</dbReference>
<dbReference type="InterPro" id="IPR050179">
    <property type="entry name" value="Trans_hexapeptide_repeat"/>
</dbReference>
<feature type="site" description="Increases basicity of active site His" evidence="1">
    <location>
        <position position="139"/>
    </location>
</feature>
<evidence type="ECO:0000256" key="1">
    <source>
        <dbReference type="PIRSR" id="PIRSR620019-1"/>
    </source>
</evidence>
<sequence length="218" mass="22483">MQNIVVYGAGGHAKAVIDAIEKAGLYHIAGLLDGFKTAGTFVYGYEILGDESWLASNAESISSGIVAVGDNWSRSRIAAAIISINPAFTFITAVHPASSIAKGASIGEGTVVMAGAVINSDTRIGDHCVLYPNTSVDHDCTVGSFVTFAPKAATGGNVNIGNYSVISLGANIIHGRTIGENTVIGAGSTVLSDIGSHAIAYGTPARFVRKREPGERYL</sequence>
<dbReference type="Gene3D" id="3.40.50.20">
    <property type="match status" value="1"/>
</dbReference>
<dbReference type="InterPro" id="IPR011004">
    <property type="entry name" value="Trimer_LpxA-like_sf"/>
</dbReference>
<keyword evidence="5" id="KW-1185">Reference proteome</keyword>
<evidence type="ECO:0000313" key="4">
    <source>
        <dbReference type="EMBL" id="RCW42728.1"/>
    </source>
</evidence>
<evidence type="ECO:0000256" key="2">
    <source>
        <dbReference type="PIRSR" id="PIRSR620019-2"/>
    </source>
</evidence>
<dbReference type="AlphaFoldDB" id="A0A368VMH3"/>
<dbReference type="PANTHER" id="PTHR43300">
    <property type="entry name" value="ACETYLTRANSFERASE"/>
    <property type="match status" value="1"/>
</dbReference>
<accession>A0A368VMH3</accession>
<comment type="caution">
    <text evidence="4">The sequence shown here is derived from an EMBL/GenBank/DDBJ whole genome shotgun (WGS) entry which is preliminary data.</text>
</comment>
<dbReference type="InterPro" id="IPR020019">
    <property type="entry name" value="AcTrfase_PglD-like"/>
</dbReference>
<dbReference type="RefSeq" id="WP_114382532.1">
    <property type="nucleotide sequence ID" value="NZ_QPJD01000015.1"/>
</dbReference>
<proteinExistence type="predicted"/>
<organism evidence="4 5">
    <name type="scientific">Paenibacillus prosopidis</name>
    <dbReference type="NCBI Taxonomy" id="630520"/>
    <lineage>
        <taxon>Bacteria</taxon>
        <taxon>Bacillati</taxon>
        <taxon>Bacillota</taxon>
        <taxon>Bacilli</taxon>
        <taxon>Bacillales</taxon>
        <taxon>Paenibacillaceae</taxon>
        <taxon>Paenibacillus</taxon>
    </lineage>
</organism>
<keyword evidence="4" id="KW-0012">Acyltransferase</keyword>
<dbReference type="Pfam" id="PF17836">
    <property type="entry name" value="PglD_N"/>
    <property type="match status" value="1"/>
</dbReference>
<keyword evidence="4" id="KW-0808">Transferase</keyword>
<dbReference type="Gene3D" id="2.160.10.10">
    <property type="entry name" value="Hexapeptide repeat proteins"/>
    <property type="match status" value="1"/>
</dbReference>
<protein>
    <submittedName>
        <fullName evidence="4">Sugar O-acyltransferase (Sialic acid O-acetyltransferase NeuD family)</fullName>
    </submittedName>
</protein>
<dbReference type="InterPro" id="IPR041561">
    <property type="entry name" value="PglD_N"/>
</dbReference>